<protein>
    <submittedName>
        <fullName evidence="1">Uncharacterized protein</fullName>
    </submittedName>
</protein>
<dbReference type="Proteomes" id="UP000193083">
    <property type="component" value="Unassembled WGS sequence"/>
</dbReference>
<reference evidence="1 2" key="1">
    <citation type="submission" date="2017-04" db="EMBL/GenBank/DDBJ databases">
        <authorList>
            <person name="Afonso C.L."/>
            <person name="Miller P.J."/>
            <person name="Scott M.A."/>
            <person name="Spackman E."/>
            <person name="Goraichik I."/>
            <person name="Dimitrov K.M."/>
            <person name="Suarez D.L."/>
            <person name="Swayne D.E."/>
        </authorList>
    </citation>
    <scope>NUCLEOTIDE SEQUENCE [LARGE SCALE GENOMIC DNA]</scope>
    <source>
        <strain evidence="1 2">B5P</strain>
    </source>
</reference>
<accession>A0A1X7N4A5</accession>
<organism evidence="1 2">
    <name type="scientific">Mesorhizobium australicum</name>
    <dbReference type="NCBI Taxonomy" id="536018"/>
    <lineage>
        <taxon>Bacteria</taxon>
        <taxon>Pseudomonadati</taxon>
        <taxon>Pseudomonadota</taxon>
        <taxon>Alphaproteobacteria</taxon>
        <taxon>Hyphomicrobiales</taxon>
        <taxon>Phyllobacteriaceae</taxon>
        <taxon>Mesorhizobium</taxon>
    </lineage>
</organism>
<evidence type="ECO:0000313" key="2">
    <source>
        <dbReference type="Proteomes" id="UP000193083"/>
    </source>
</evidence>
<dbReference type="RefSeq" id="WP_085463358.1">
    <property type="nucleotide sequence ID" value="NZ_FXBL01000004.1"/>
</dbReference>
<sequence>MGWRAKAGRKQEVLGRIVARLISLAGLAEQAAGRSPWVRWQVLWALWHADAEVRNHFAHAGRNGTGRLWPPLPILRYGTAPADALDLAASLRALALIVQAMATQLGRLAFLLFDRTSGDGDLSHLAGLMQRRATAAVSPVELRDTS</sequence>
<evidence type="ECO:0000313" key="1">
    <source>
        <dbReference type="EMBL" id="SMH32165.1"/>
    </source>
</evidence>
<keyword evidence="2" id="KW-1185">Reference proteome</keyword>
<dbReference type="AlphaFoldDB" id="A0A1X7N4A5"/>
<name>A0A1X7N4A5_9HYPH</name>
<gene>
    <name evidence="1" type="ORF">SAMN02982922_1254</name>
</gene>
<dbReference type="EMBL" id="FXBL01000004">
    <property type="protein sequence ID" value="SMH32165.1"/>
    <property type="molecule type" value="Genomic_DNA"/>
</dbReference>
<proteinExistence type="predicted"/>